<dbReference type="GeneID" id="63210182"/>
<evidence type="ECO:0000313" key="3">
    <source>
        <dbReference type="EMBL" id="ATN94042.1"/>
    </source>
</evidence>
<dbReference type="GO" id="GO:0004519">
    <property type="term" value="F:endonuclease activity"/>
    <property type="evidence" value="ECO:0007669"/>
    <property type="project" value="UniProtKB-KW"/>
</dbReference>
<dbReference type="GO" id="GO:0003676">
    <property type="term" value="F:nucleic acid binding"/>
    <property type="evidence" value="ECO:0007669"/>
    <property type="project" value="InterPro"/>
</dbReference>
<reference evidence="4" key="1">
    <citation type="submission" date="2017-09" db="EMBL/GenBank/DDBJ databases">
        <authorList>
            <person name="Ehlers B."/>
            <person name="Leendertz F.H."/>
        </authorList>
    </citation>
    <scope>NUCLEOTIDE SEQUENCE [LARGE SCALE GENOMIC DNA]</scope>
</reference>
<sequence length="56" mass="6504">MSPTVDHIIPVKDLPWDHPLTYSEENLKPAHLQCNQRRGAGEAPKQEHPTSRDWFE</sequence>
<keyword evidence="3" id="KW-0378">Hydrolase</keyword>
<dbReference type="EMBL" id="MG009575">
    <property type="protein sequence ID" value="ATN94042.1"/>
    <property type="molecule type" value="Genomic_DNA"/>
</dbReference>
<keyword evidence="4" id="KW-1185">Reference proteome</keyword>
<name>A0A2D1GPS5_9CAUD</name>
<keyword evidence="3" id="KW-0255">Endonuclease</keyword>
<organism evidence="3 4">
    <name type="scientific">Mycobacterium phage Kumao</name>
    <dbReference type="NCBI Taxonomy" id="2041344"/>
    <lineage>
        <taxon>Viruses</taxon>
        <taxon>Duplodnaviria</taxon>
        <taxon>Heunggongvirae</taxon>
        <taxon>Uroviricota</taxon>
        <taxon>Caudoviricetes</taxon>
        <taxon>Vilmaviridae</taxon>
        <taxon>Kumaovirus</taxon>
        <taxon>Kumaovirus kumao</taxon>
    </lineage>
</organism>
<evidence type="ECO:0000259" key="2">
    <source>
        <dbReference type="Pfam" id="PF01844"/>
    </source>
</evidence>
<dbReference type="CDD" id="cd00085">
    <property type="entry name" value="HNHc"/>
    <property type="match status" value="1"/>
</dbReference>
<accession>A0A2D1GPS5</accession>
<dbReference type="GO" id="GO:0008270">
    <property type="term" value="F:zinc ion binding"/>
    <property type="evidence" value="ECO:0007669"/>
    <property type="project" value="InterPro"/>
</dbReference>
<dbReference type="InterPro" id="IPR002711">
    <property type="entry name" value="HNH"/>
</dbReference>
<evidence type="ECO:0000256" key="1">
    <source>
        <dbReference type="SAM" id="MobiDB-lite"/>
    </source>
</evidence>
<keyword evidence="3" id="KW-0540">Nuclease</keyword>
<gene>
    <name evidence="3" type="primary">79</name>
    <name evidence="3" type="ORF">SEA_KUMAO_79</name>
</gene>
<dbReference type="Pfam" id="PF01844">
    <property type="entry name" value="HNH"/>
    <property type="match status" value="1"/>
</dbReference>
<dbReference type="Proteomes" id="UP000229090">
    <property type="component" value="Segment"/>
</dbReference>
<dbReference type="Gene3D" id="1.10.30.50">
    <property type="match status" value="1"/>
</dbReference>
<dbReference type="InterPro" id="IPR003615">
    <property type="entry name" value="HNH_nuc"/>
</dbReference>
<feature type="domain" description="HNH" evidence="2">
    <location>
        <begin position="4"/>
        <end position="40"/>
    </location>
</feature>
<evidence type="ECO:0000313" key="4">
    <source>
        <dbReference type="Proteomes" id="UP000229090"/>
    </source>
</evidence>
<dbReference type="RefSeq" id="YP_010013569.1">
    <property type="nucleotide sequence ID" value="NC_053512.1"/>
</dbReference>
<feature type="compositionally biased region" description="Basic and acidic residues" evidence="1">
    <location>
        <begin position="44"/>
        <end position="56"/>
    </location>
</feature>
<protein>
    <submittedName>
        <fullName evidence="3">HNH endonuclease</fullName>
    </submittedName>
</protein>
<proteinExistence type="predicted"/>
<feature type="region of interest" description="Disordered" evidence="1">
    <location>
        <begin position="34"/>
        <end position="56"/>
    </location>
</feature>
<dbReference type="KEGG" id="vg:63210182"/>